<reference evidence="1" key="1">
    <citation type="submission" date="2021-06" db="EMBL/GenBank/DDBJ databases">
        <title>Parelaphostrongylus tenuis whole genome reference sequence.</title>
        <authorList>
            <person name="Garwood T.J."/>
            <person name="Larsen P.A."/>
            <person name="Fountain-Jones N.M."/>
            <person name="Garbe J.R."/>
            <person name="Macchietto M.G."/>
            <person name="Kania S.A."/>
            <person name="Gerhold R.W."/>
            <person name="Richards J.E."/>
            <person name="Wolf T.M."/>
        </authorList>
    </citation>
    <scope>NUCLEOTIDE SEQUENCE</scope>
    <source>
        <strain evidence="1">MNPRO001-30</strain>
        <tissue evidence="1">Meninges</tissue>
    </source>
</reference>
<dbReference type="Proteomes" id="UP001196413">
    <property type="component" value="Unassembled WGS sequence"/>
</dbReference>
<dbReference type="AlphaFoldDB" id="A0AAD5N5Y5"/>
<evidence type="ECO:0000313" key="1">
    <source>
        <dbReference type="EMBL" id="KAJ1362557.1"/>
    </source>
</evidence>
<evidence type="ECO:0000313" key="2">
    <source>
        <dbReference type="Proteomes" id="UP001196413"/>
    </source>
</evidence>
<sequence>MNKSSVSRIQASQRSHRPSNYALMYLMRMSAYYYAEEKSQHETRANSHARIKPLPWTTMAKRRNYEECARDRKIRVDGLFKYYITVRSRLRKIAEVEAHFR</sequence>
<gene>
    <name evidence="1" type="ORF">KIN20_022153</name>
</gene>
<keyword evidence="2" id="KW-1185">Reference proteome</keyword>
<accession>A0AAD5N5Y5</accession>
<name>A0AAD5N5Y5_PARTN</name>
<proteinExistence type="predicted"/>
<comment type="caution">
    <text evidence="1">The sequence shown here is derived from an EMBL/GenBank/DDBJ whole genome shotgun (WGS) entry which is preliminary data.</text>
</comment>
<organism evidence="1 2">
    <name type="scientific">Parelaphostrongylus tenuis</name>
    <name type="common">Meningeal worm</name>
    <dbReference type="NCBI Taxonomy" id="148309"/>
    <lineage>
        <taxon>Eukaryota</taxon>
        <taxon>Metazoa</taxon>
        <taxon>Ecdysozoa</taxon>
        <taxon>Nematoda</taxon>
        <taxon>Chromadorea</taxon>
        <taxon>Rhabditida</taxon>
        <taxon>Rhabditina</taxon>
        <taxon>Rhabditomorpha</taxon>
        <taxon>Strongyloidea</taxon>
        <taxon>Metastrongylidae</taxon>
        <taxon>Parelaphostrongylus</taxon>
    </lineage>
</organism>
<dbReference type="EMBL" id="JAHQIW010004482">
    <property type="protein sequence ID" value="KAJ1362557.1"/>
    <property type="molecule type" value="Genomic_DNA"/>
</dbReference>
<protein>
    <submittedName>
        <fullName evidence="1">Uncharacterized protein</fullName>
    </submittedName>
</protein>